<organism evidence="1 2">
    <name type="scientific">Eumeta variegata</name>
    <name type="common">Bagworm moth</name>
    <name type="synonym">Eumeta japonica</name>
    <dbReference type="NCBI Taxonomy" id="151549"/>
    <lineage>
        <taxon>Eukaryota</taxon>
        <taxon>Metazoa</taxon>
        <taxon>Ecdysozoa</taxon>
        <taxon>Arthropoda</taxon>
        <taxon>Hexapoda</taxon>
        <taxon>Insecta</taxon>
        <taxon>Pterygota</taxon>
        <taxon>Neoptera</taxon>
        <taxon>Endopterygota</taxon>
        <taxon>Lepidoptera</taxon>
        <taxon>Glossata</taxon>
        <taxon>Ditrysia</taxon>
        <taxon>Tineoidea</taxon>
        <taxon>Psychidae</taxon>
        <taxon>Oiketicinae</taxon>
        <taxon>Eumeta</taxon>
    </lineage>
</organism>
<dbReference type="Proteomes" id="UP000299102">
    <property type="component" value="Unassembled WGS sequence"/>
</dbReference>
<evidence type="ECO:0000313" key="2">
    <source>
        <dbReference type="Proteomes" id="UP000299102"/>
    </source>
</evidence>
<dbReference type="AlphaFoldDB" id="A0A4C1Z286"/>
<reference evidence="1 2" key="1">
    <citation type="journal article" date="2019" name="Commun. Biol.">
        <title>The bagworm genome reveals a unique fibroin gene that provides high tensile strength.</title>
        <authorList>
            <person name="Kono N."/>
            <person name="Nakamura H."/>
            <person name="Ohtoshi R."/>
            <person name="Tomita M."/>
            <person name="Numata K."/>
            <person name="Arakawa K."/>
        </authorList>
    </citation>
    <scope>NUCLEOTIDE SEQUENCE [LARGE SCALE GENOMIC DNA]</scope>
</reference>
<gene>
    <name evidence="1" type="ORF">EVAR_59084_1</name>
</gene>
<evidence type="ECO:0000313" key="1">
    <source>
        <dbReference type="EMBL" id="GBP80707.1"/>
    </source>
</evidence>
<dbReference type="EMBL" id="BGZK01001476">
    <property type="protein sequence ID" value="GBP80707.1"/>
    <property type="molecule type" value="Genomic_DNA"/>
</dbReference>
<keyword evidence="2" id="KW-1185">Reference proteome</keyword>
<accession>A0A4C1Z286</accession>
<proteinExistence type="predicted"/>
<comment type="caution">
    <text evidence="1">The sequence shown here is derived from an EMBL/GenBank/DDBJ whole genome shotgun (WGS) entry which is preliminary data.</text>
</comment>
<sequence length="216" mass="24901">MTEFSTLRSKYAVFTEYKTSRSLNIYQGFRALDSYEFQACPNLMVGHTFVSLYHEPCSTNVFLGRRRSKDIPQKPSLSTIYESNAGRQHPTIYSILAANFVHGTPTLSRWVQRQVGHRGAYGVVRKKEKNPKVMCNRTISRDISCTNSNRVQPDTTERFVPPHPAYVRTPRVPGTKLTTYNLKARAEQLPATAMQTQFNVDPYHLTWFFNRFVNKL</sequence>
<protein>
    <submittedName>
        <fullName evidence="1">Uncharacterized protein</fullName>
    </submittedName>
</protein>
<name>A0A4C1Z286_EUMVA</name>